<sequence>MYGNDRNSSTNPNSVPFQPYKCWVSSVNPTYQKEFLLFQARIFANINSNPSMQSKATNKEQNCTCKLKSKLKNEVSTATDFI</sequence>
<proteinExistence type="predicted"/>
<protein>
    <submittedName>
        <fullName evidence="1">Uncharacterized protein</fullName>
    </submittedName>
</protein>
<dbReference type="AlphaFoldDB" id="A0A2T1GCW4"/>
<gene>
    <name evidence="1" type="ORF">C7B77_15615</name>
</gene>
<organism evidence="1 2">
    <name type="scientific">Chamaesiphon polymorphus CCALA 037</name>
    <dbReference type="NCBI Taxonomy" id="2107692"/>
    <lineage>
        <taxon>Bacteria</taxon>
        <taxon>Bacillati</taxon>
        <taxon>Cyanobacteriota</taxon>
        <taxon>Cyanophyceae</taxon>
        <taxon>Gomontiellales</taxon>
        <taxon>Chamaesiphonaceae</taxon>
        <taxon>Chamaesiphon</taxon>
    </lineage>
</organism>
<name>A0A2T1GCW4_9CYAN</name>
<dbReference type="EMBL" id="PVWO01000199">
    <property type="protein sequence ID" value="PSB55261.1"/>
    <property type="molecule type" value="Genomic_DNA"/>
</dbReference>
<keyword evidence="2" id="KW-1185">Reference proteome</keyword>
<evidence type="ECO:0000313" key="2">
    <source>
        <dbReference type="Proteomes" id="UP000238937"/>
    </source>
</evidence>
<accession>A0A2T1GCW4</accession>
<evidence type="ECO:0000313" key="1">
    <source>
        <dbReference type="EMBL" id="PSB55261.1"/>
    </source>
</evidence>
<reference evidence="1 2" key="1">
    <citation type="submission" date="2018-03" db="EMBL/GenBank/DDBJ databases">
        <title>The ancient ancestry and fast evolution of plastids.</title>
        <authorList>
            <person name="Moore K.R."/>
            <person name="Magnabosco C."/>
            <person name="Momper L."/>
            <person name="Gold D.A."/>
            <person name="Bosak T."/>
            <person name="Fournier G.P."/>
        </authorList>
    </citation>
    <scope>NUCLEOTIDE SEQUENCE [LARGE SCALE GENOMIC DNA]</scope>
    <source>
        <strain evidence="1 2">CCALA 037</strain>
    </source>
</reference>
<comment type="caution">
    <text evidence="1">The sequence shown here is derived from an EMBL/GenBank/DDBJ whole genome shotgun (WGS) entry which is preliminary data.</text>
</comment>
<dbReference type="Proteomes" id="UP000238937">
    <property type="component" value="Unassembled WGS sequence"/>
</dbReference>